<dbReference type="SUPFAM" id="SSF161098">
    <property type="entry name" value="MetI-like"/>
    <property type="match status" value="1"/>
</dbReference>
<keyword evidence="7" id="KW-0029">Amino-acid transport</keyword>
<keyword evidence="9 10" id="KW-0472">Membrane</keyword>
<keyword evidence="13" id="KW-1185">Reference proteome</keyword>
<comment type="function">
    <text evidence="1">Part of the binding-protein-dependent transport system for glutamine; probably responsible for the translocation of the substrate across the membrane.</text>
</comment>
<keyword evidence="8 10" id="KW-1133">Transmembrane helix</keyword>
<evidence type="ECO:0000256" key="1">
    <source>
        <dbReference type="ARBA" id="ARBA00003159"/>
    </source>
</evidence>
<dbReference type="PANTHER" id="PTHR30614">
    <property type="entry name" value="MEMBRANE COMPONENT OF AMINO ACID ABC TRANSPORTER"/>
    <property type="match status" value="1"/>
</dbReference>
<evidence type="ECO:0000256" key="7">
    <source>
        <dbReference type="ARBA" id="ARBA00022970"/>
    </source>
</evidence>
<dbReference type="PROSITE" id="PS51257">
    <property type="entry name" value="PROKAR_LIPOPROTEIN"/>
    <property type="match status" value="1"/>
</dbReference>
<evidence type="ECO:0000256" key="6">
    <source>
        <dbReference type="ARBA" id="ARBA00022692"/>
    </source>
</evidence>
<keyword evidence="6 10" id="KW-0812">Transmembrane</keyword>
<dbReference type="PROSITE" id="PS50928">
    <property type="entry name" value="ABC_TM1"/>
    <property type="match status" value="1"/>
</dbReference>
<evidence type="ECO:0000256" key="2">
    <source>
        <dbReference type="ARBA" id="ARBA00004429"/>
    </source>
</evidence>
<dbReference type="Gene3D" id="1.10.3720.10">
    <property type="entry name" value="MetI-like"/>
    <property type="match status" value="1"/>
</dbReference>
<accession>A0A0P6VL52</accession>
<dbReference type="PANTHER" id="PTHR30614:SF20">
    <property type="entry name" value="GLUTAMINE TRANSPORT SYSTEM PERMEASE PROTEIN GLNP"/>
    <property type="match status" value="1"/>
</dbReference>
<feature type="domain" description="ABC transmembrane type-1" evidence="11">
    <location>
        <begin position="53"/>
        <end position="239"/>
    </location>
</feature>
<dbReference type="EMBL" id="LJYW01000001">
    <property type="protein sequence ID" value="KPL51933.1"/>
    <property type="molecule type" value="Genomic_DNA"/>
</dbReference>
<protein>
    <recommendedName>
        <fullName evidence="11">ABC transmembrane type-1 domain-containing protein</fullName>
    </recommendedName>
</protein>
<evidence type="ECO:0000256" key="5">
    <source>
        <dbReference type="ARBA" id="ARBA00022475"/>
    </source>
</evidence>
<dbReference type="AlphaFoldDB" id="A0A0P6VL52"/>
<evidence type="ECO:0000256" key="8">
    <source>
        <dbReference type="ARBA" id="ARBA00022989"/>
    </source>
</evidence>
<organism evidence="12 13">
    <name type="scientific">Prosthecodimorpha hirschii</name>
    <dbReference type="NCBI Taxonomy" id="665126"/>
    <lineage>
        <taxon>Bacteria</taxon>
        <taxon>Pseudomonadati</taxon>
        <taxon>Pseudomonadota</taxon>
        <taxon>Alphaproteobacteria</taxon>
        <taxon>Hyphomicrobiales</taxon>
        <taxon>Ancalomicrobiaceae</taxon>
        <taxon>Prosthecodimorpha</taxon>
    </lineage>
</organism>
<dbReference type="InterPro" id="IPR000515">
    <property type="entry name" value="MetI-like"/>
</dbReference>
<dbReference type="InterPro" id="IPR043429">
    <property type="entry name" value="ArtM/GltK/GlnP/TcyL/YhdX-like"/>
</dbReference>
<evidence type="ECO:0000256" key="9">
    <source>
        <dbReference type="ARBA" id="ARBA00023136"/>
    </source>
</evidence>
<feature type="transmembrane region" description="Helical" evidence="10">
    <location>
        <begin position="49"/>
        <end position="79"/>
    </location>
</feature>
<evidence type="ECO:0000259" key="11">
    <source>
        <dbReference type="PROSITE" id="PS50928"/>
    </source>
</evidence>
<sequence>MASLRRIAAGLALGGIVLALGGCAGGSYSWGWHSVSPFDPRGLANLGFLTAGVWATLAISAVSIAIAVVIGLLVGLCALSPTKALRQFNRVYVETFRAIPLLVLLLWVYYGLPVVAGIQFGVFTAGVITLALSDSAFEAEIFRAGIQGVPQGQWEAGRSIGLTPWQVMRLVVLPQAIRRILPALGNQFIYVLKMSSLISVVGYQELTRRANELTLIEYRPLEIYTILVIEYLILIAVVSWAVRRLERKLAGGDAR</sequence>
<dbReference type="CDD" id="cd06261">
    <property type="entry name" value="TM_PBP2"/>
    <property type="match status" value="1"/>
</dbReference>
<dbReference type="GO" id="GO:0006865">
    <property type="term" value="P:amino acid transport"/>
    <property type="evidence" value="ECO:0007669"/>
    <property type="project" value="UniProtKB-KW"/>
</dbReference>
<evidence type="ECO:0000256" key="10">
    <source>
        <dbReference type="RuleBase" id="RU363032"/>
    </source>
</evidence>
<feature type="transmembrane region" description="Helical" evidence="10">
    <location>
        <begin position="223"/>
        <end position="242"/>
    </location>
</feature>
<evidence type="ECO:0000256" key="3">
    <source>
        <dbReference type="ARBA" id="ARBA00010072"/>
    </source>
</evidence>
<reference evidence="12 13" key="1">
    <citation type="submission" date="2015-09" db="EMBL/GenBank/DDBJ databases">
        <authorList>
            <person name="Jackson K.R."/>
            <person name="Lunt B.L."/>
            <person name="Fisher J.N.B."/>
            <person name="Gardner A.V."/>
            <person name="Bailey M.E."/>
            <person name="Deus L.M."/>
            <person name="Earl A.S."/>
            <person name="Gibby P.D."/>
            <person name="Hartmann K.A."/>
            <person name="Liu J.E."/>
            <person name="Manci A.M."/>
            <person name="Nielsen D.A."/>
            <person name="Solomon M.B."/>
            <person name="Breakwell D.P."/>
            <person name="Burnett S.H."/>
            <person name="Grose J.H."/>
        </authorList>
    </citation>
    <scope>NUCLEOTIDE SEQUENCE [LARGE SCALE GENOMIC DNA]</scope>
    <source>
        <strain evidence="12 13">16</strain>
    </source>
</reference>
<comment type="subcellular location">
    <subcellularLocation>
        <location evidence="2">Cell inner membrane</location>
        <topology evidence="2">Multi-pass membrane protein</topology>
    </subcellularLocation>
    <subcellularLocation>
        <location evidence="10">Cell membrane</location>
        <topology evidence="10">Multi-pass membrane protein</topology>
    </subcellularLocation>
</comment>
<dbReference type="Proteomes" id="UP000048984">
    <property type="component" value="Unassembled WGS sequence"/>
</dbReference>
<dbReference type="InterPro" id="IPR035906">
    <property type="entry name" value="MetI-like_sf"/>
</dbReference>
<keyword evidence="4 10" id="KW-0813">Transport</keyword>
<dbReference type="GO" id="GO:0022857">
    <property type="term" value="F:transmembrane transporter activity"/>
    <property type="evidence" value="ECO:0007669"/>
    <property type="project" value="InterPro"/>
</dbReference>
<dbReference type="NCBIfam" id="TIGR01726">
    <property type="entry name" value="HEQRo_perm_3TM"/>
    <property type="match status" value="1"/>
</dbReference>
<evidence type="ECO:0000313" key="12">
    <source>
        <dbReference type="EMBL" id="KPL51933.1"/>
    </source>
</evidence>
<name>A0A0P6VL52_9HYPH</name>
<proteinExistence type="inferred from homology"/>
<reference evidence="12 13" key="2">
    <citation type="submission" date="2015-10" db="EMBL/GenBank/DDBJ databases">
        <title>Draft Genome Sequence of Prosthecomicrobium hirschii ATCC 27832.</title>
        <authorList>
            <person name="Daniel J."/>
            <person name="Givan S.A."/>
            <person name="Brun Y.V."/>
            <person name="Brown P.J."/>
        </authorList>
    </citation>
    <scope>NUCLEOTIDE SEQUENCE [LARGE SCALE GENOMIC DNA]</scope>
    <source>
        <strain evidence="12 13">16</strain>
    </source>
</reference>
<keyword evidence="5" id="KW-1003">Cell membrane</keyword>
<dbReference type="RefSeq" id="WP_054358096.1">
    <property type="nucleotide sequence ID" value="NZ_JAPCYQ010000001.1"/>
</dbReference>
<evidence type="ECO:0000256" key="4">
    <source>
        <dbReference type="ARBA" id="ARBA00022448"/>
    </source>
</evidence>
<dbReference type="InterPro" id="IPR010065">
    <property type="entry name" value="AA_ABC_transptr_permease_3TM"/>
</dbReference>
<dbReference type="STRING" id="665126.ABB55_06585"/>
<comment type="caution">
    <text evidence="12">The sequence shown here is derived from an EMBL/GenBank/DDBJ whole genome shotgun (WGS) entry which is preliminary data.</text>
</comment>
<dbReference type="GO" id="GO:0043190">
    <property type="term" value="C:ATP-binding cassette (ABC) transporter complex"/>
    <property type="evidence" value="ECO:0007669"/>
    <property type="project" value="InterPro"/>
</dbReference>
<gene>
    <name evidence="12" type="ORF">ABB55_06585</name>
</gene>
<dbReference type="Pfam" id="PF00528">
    <property type="entry name" value="BPD_transp_1"/>
    <property type="match status" value="1"/>
</dbReference>
<evidence type="ECO:0000313" key="13">
    <source>
        <dbReference type="Proteomes" id="UP000048984"/>
    </source>
</evidence>
<comment type="similarity">
    <text evidence="3">Belongs to the binding-protein-dependent transport system permease family. HisMQ subfamily.</text>
</comment>